<reference evidence="2" key="2">
    <citation type="submission" date="2023-06" db="EMBL/GenBank/DDBJ databases">
        <authorList>
            <consortium name="Lawrence Berkeley National Laboratory"/>
            <person name="Mondo S.J."/>
            <person name="Hensen N."/>
            <person name="Bonometti L."/>
            <person name="Westerberg I."/>
            <person name="Brannstrom I.O."/>
            <person name="Guillou S."/>
            <person name="Cros-Aarteil S."/>
            <person name="Calhoun S."/>
            <person name="Haridas S."/>
            <person name="Kuo A."/>
            <person name="Pangilinan J."/>
            <person name="Riley R."/>
            <person name="Labutti K."/>
            <person name="Andreopoulos B."/>
            <person name="Lipzen A."/>
            <person name="Chen C."/>
            <person name="Yanf M."/>
            <person name="Daum C."/>
            <person name="Ng V."/>
            <person name="Clum A."/>
            <person name="Steindorff A."/>
            <person name="Ohm R."/>
            <person name="Martin F."/>
            <person name="Silar P."/>
            <person name="Natvig D."/>
            <person name="Lalanne C."/>
            <person name="Gautier V."/>
            <person name="Ament-Velasquez S.L."/>
            <person name="Kruys A."/>
            <person name="Hutchinson M.I."/>
            <person name="Powell A.J."/>
            <person name="Barry K."/>
            <person name="Miller A.N."/>
            <person name="Grigoriev I.V."/>
            <person name="Debuchy R."/>
            <person name="Gladieux P."/>
            <person name="Thoren M.H."/>
            <person name="Johannesson H."/>
        </authorList>
    </citation>
    <scope>NUCLEOTIDE SEQUENCE</scope>
    <source>
        <strain evidence="2">CBS 333.67</strain>
    </source>
</reference>
<gene>
    <name evidence="2" type="ORF">B0T15DRAFT_535761</name>
</gene>
<dbReference type="RefSeq" id="XP_062719972.1">
    <property type="nucleotide sequence ID" value="XM_062869519.1"/>
</dbReference>
<dbReference type="Proteomes" id="UP001273166">
    <property type="component" value="Unassembled WGS sequence"/>
</dbReference>
<evidence type="ECO:0000313" key="3">
    <source>
        <dbReference type="Proteomes" id="UP001273166"/>
    </source>
</evidence>
<evidence type="ECO:0000313" key="2">
    <source>
        <dbReference type="EMBL" id="KAK3304192.1"/>
    </source>
</evidence>
<name>A0AAJ0GQC5_9PEZI</name>
<sequence>MQLPHLPPTYESAVASSTTATSPIREATGDAKQSGHSSAQELKMPTTTQGWATLWLRMVTNPSIPDDATTFNSSIMPWVATLNAKCEDLPRLMREGFFCSADNVVPERGYMSSSIEPEWTAKGYHHARKLILVDKTCSPDETPRWAASLEVVATSVELLSKFRVENLSPENVLSAYAWNTRGQDCYSHHRQFPDFNYNCIYDDKPLAGWWPWPK</sequence>
<keyword evidence="3" id="KW-1185">Reference proteome</keyword>
<dbReference type="AlphaFoldDB" id="A0AAJ0GQC5"/>
<protein>
    <submittedName>
        <fullName evidence="2">Uncharacterized protein</fullName>
    </submittedName>
</protein>
<dbReference type="GeneID" id="87888348"/>
<feature type="region of interest" description="Disordered" evidence="1">
    <location>
        <begin position="1"/>
        <end position="43"/>
    </location>
</feature>
<dbReference type="EMBL" id="JAUDZG010000005">
    <property type="protein sequence ID" value="KAK3304192.1"/>
    <property type="molecule type" value="Genomic_DNA"/>
</dbReference>
<comment type="caution">
    <text evidence="2">The sequence shown here is derived from an EMBL/GenBank/DDBJ whole genome shotgun (WGS) entry which is preliminary data.</text>
</comment>
<organism evidence="2 3">
    <name type="scientific">Chaetomium strumarium</name>
    <dbReference type="NCBI Taxonomy" id="1170767"/>
    <lineage>
        <taxon>Eukaryota</taxon>
        <taxon>Fungi</taxon>
        <taxon>Dikarya</taxon>
        <taxon>Ascomycota</taxon>
        <taxon>Pezizomycotina</taxon>
        <taxon>Sordariomycetes</taxon>
        <taxon>Sordariomycetidae</taxon>
        <taxon>Sordariales</taxon>
        <taxon>Chaetomiaceae</taxon>
        <taxon>Chaetomium</taxon>
    </lineage>
</organism>
<reference evidence="2" key="1">
    <citation type="journal article" date="2023" name="Mol. Phylogenet. Evol.">
        <title>Genome-scale phylogeny and comparative genomics of the fungal order Sordariales.</title>
        <authorList>
            <person name="Hensen N."/>
            <person name="Bonometti L."/>
            <person name="Westerberg I."/>
            <person name="Brannstrom I.O."/>
            <person name="Guillou S."/>
            <person name="Cros-Aarteil S."/>
            <person name="Calhoun S."/>
            <person name="Haridas S."/>
            <person name="Kuo A."/>
            <person name="Mondo S."/>
            <person name="Pangilinan J."/>
            <person name="Riley R."/>
            <person name="LaButti K."/>
            <person name="Andreopoulos B."/>
            <person name="Lipzen A."/>
            <person name="Chen C."/>
            <person name="Yan M."/>
            <person name="Daum C."/>
            <person name="Ng V."/>
            <person name="Clum A."/>
            <person name="Steindorff A."/>
            <person name="Ohm R.A."/>
            <person name="Martin F."/>
            <person name="Silar P."/>
            <person name="Natvig D.O."/>
            <person name="Lalanne C."/>
            <person name="Gautier V."/>
            <person name="Ament-Velasquez S.L."/>
            <person name="Kruys A."/>
            <person name="Hutchinson M.I."/>
            <person name="Powell A.J."/>
            <person name="Barry K."/>
            <person name="Miller A.N."/>
            <person name="Grigoriev I.V."/>
            <person name="Debuchy R."/>
            <person name="Gladieux P."/>
            <person name="Hiltunen Thoren M."/>
            <person name="Johannesson H."/>
        </authorList>
    </citation>
    <scope>NUCLEOTIDE SEQUENCE</scope>
    <source>
        <strain evidence="2">CBS 333.67</strain>
    </source>
</reference>
<feature type="compositionally biased region" description="Polar residues" evidence="1">
    <location>
        <begin position="34"/>
        <end position="43"/>
    </location>
</feature>
<evidence type="ECO:0000256" key="1">
    <source>
        <dbReference type="SAM" id="MobiDB-lite"/>
    </source>
</evidence>
<accession>A0AAJ0GQC5</accession>
<proteinExistence type="predicted"/>
<feature type="compositionally biased region" description="Low complexity" evidence="1">
    <location>
        <begin position="12"/>
        <end position="22"/>
    </location>
</feature>